<keyword evidence="4" id="KW-1185">Reference proteome</keyword>
<keyword evidence="1" id="KW-0808">Transferase</keyword>
<evidence type="ECO:0000313" key="4">
    <source>
        <dbReference type="Proteomes" id="UP001286313"/>
    </source>
</evidence>
<dbReference type="InterPro" id="IPR018011">
    <property type="entry name" value="Carb_sulfotrans_8-10"/>
</dbReference>
<keyword evidence="1" id="KW-0812">Transmembrane</keyword>
<keyword evidence="1" id="KW-0472">Membrane</keyword>
<protein>
    <recommendedName>
        <fullName evidence="1">Carbohydrate sulfotransferase</fullName>
        <ecNumber evidence="1">2.8.2.-</ecNumber>
    </recommendedName>
</protein>
<comment type="similarity">
    <text evidence="1">Belongs to the sulfotransferase 2 family.</text>
</comment>
<dbReference type="GO" id="GO:0016051">
    <property type="term" value="P:carbohydrate biosynthetic process"/>
    <property type="evidence" value="ECO:0007669"/>
    <property type="project" value="InterPro"/>
</dbReference>
<organism evidence="3 4">
    <name type="scientific">Petrolisthes cinctipes</name>
    <name type="common">Flat porcelain crab</name>
    <dbReference type="NCBI Taxonomy" id="88211"/>
    <lineage>
        <taxon>Eukaryota</taxon>
        <taxon>Metazoa</taxon>
        <taxon>Ecdysozoa</taxon>
        <taxon>Arthropoda</taxon>
        <taxon>Crustacea</taxon>
        <taxon>Multicrustacea</taxon>
        <taxon>Malacostraca</taxon>
        <taxon>Eumalacostraca</taxon>
        <taxon>Eucarida</taxon>
        <taxon>Decapoda</taxon>
        <taxon>Pleocyemata</taxon>
        <taxon>Anomura</taxon>
        <taxon>Galatheoidea</taxon>
        <taxon>Porcellanidae</taxon>
        <taxon>Petrolisthes</taxon>
    </lineage>
</organism>
<dbReference type="EC" id="2.8.2.-" evidence="1"/>
<keyword evidence="1" id="KW-1133">Transmembrane helix</keyword>
<reference evidence="3" key="1">
    <citation type="submission" date="2023-10" db="EMBL/GenBank/DDBJ databases">
        <title>Genome assemblies of two species of porcelain crab, Petrolisthes cinctipes and Petrolisthes manimaculis (Anomura: Porcellanidae).</title>
        <authorList>
            <person name="Angst P."/>
        </authorList>
    </citation>
    <scope>NUCLEOTIDE SEQUENCE</scope>
    <source>
        <strain evidence="3">PB745_01</strain>
        <tissue evidence="3">Gill</tissue>
    </source>
</reference>
<dbReference type="EMBL" id="JAWQEG010006726">
    <property type="protein sequence ID" value="KAK3854053.1"/>
    <property type="molecule type" value="Genomic_DNA"/>
</dbReference>
<dbReference type="GO" id="GO:0000139">
    <property type="term" value="C:Golgi membrane"/>
    <property type="evidence" value="ECO:0007669"/>
    <property type="project" value="UniProtKB-SubCell"/>
</dbReference>
<sequence length="287" mass="34357">MWRVKQLSTLLVMWMVLLVVLLFTHNIRLMQNPPHHTEREFQRQANNSKTPPGENRLAQGYYNEDESEIGRKMKERRERVKAVCKKYQPYNNIMNTLLYRDYYFHNYDITVCLIAKSGSSTWRRHLRLVNEGPPANIPLEKDVYRINMLKLPENDLIAKVNSSTKIITNTAGATWQQLMYMFWVPMLHTNHMMPPDLHLHLGLKEPIDPNIKYDINVYQKLRAILMPKISFTQFIRHVVATYEINKADAHWYYRPVPLELRKKIYNIFKLDMEIYDYKLPSWFLKDV</sequence>
<comment type="subcellular location">
    <subcellularLocation>
        <location evidence="1">Golgi apparatus membrane</location>
        <topology evidence="1">Single-pass type II membrane protein</topology>
    </subcellularLocation>
</comment>
<proteinExistence type="inferred from homology"/>
<keyword evidence="1" id="KW-0325">Glycoprotein</keyword>
<dbReference type="GO" id="GO:0008146">
    <property type="term" value="F:sulfotransferase activity"/>
    <property type="evidence" value="ECO:0007669"/>
    <property type="project" value="InterPro"/>
</dbReference>
<keyword evidence="1" id="KW-0735">Signal-anchor</keyword>
<keyword evidence="1" id="KW-0333">Golgi apparatus</keyword>
<keyword evidence="1" id="KW-0119">Carbohydrate metabolism</keyword>
<comment type="caution">
    <text evidence="3">The sequence shown here is derived from an EMBL/GenBank/DDBJ whole genome shotgun (WGS) entry which is preliminary data.</text>
</comment>
<evidence type="ECO:0000313" key="3">
    <source>
        <dbReference type="EMBL" id="KAK3854053.1"/>
    </source>
</evidence>
<gene>
    <name evidence="3" type="ORF">Pcinc_039439</name>
</gene>
<feature type="region of interest" description="Disordered" evidence="2">
    <location>
        <begin position="36"/>
        <end position="61"/>
    </location>
</feature>
<feature type="transmembrane region" description="Helical" evidence="1">
    <location>
        <begin position="7"/>
        <end position="27"/>
    </location>
</feature>
<dbReference type="PANTHER" id="PTHR12137">
    <property type="entry name" value="CARBOHYDRATE SULFOTRANSFERASE"/>
    <property type="match status" value="1"/>
</dbReference>
<evidence type="ECO:0000256" key="2">
    <source>
        <dbReference type="SAM" id="MobiDB-lite"/>
    </source>
</evidence>
<dbReference type="Proteomes" id="UP001286313">
    <property type="component" value="Unassembled WGS sequence"/>
</dbReference>
<dbReference type="PANTHER" id="PTHR12137:SF54">
    <property type="entry name" value="CARBOHYDRATE SULFOTRANSFERASE"/>
    <property type="match status" value="1"/>
</dbReference>
<accession>A0AAE1EJI5</accession>
<name>A0AAE1EJI5_PETCI</name>
<evidence type="ECO:0000256" key="1">
    <source>
        <dbReference type="RuleBase" id="RU364020"/>
    </source>
</evidence>
<dbReference type="AlphaFoldDB" id="A0AAE1EJI5"/>